<feature type="region of interest" description="Disordered" evidence="2">
    <location>
        <begin position="125"/>
        <end position="164"/>
    </location>
</feature>
<protein>
    <recommendedName>
        <fullName evidence="3">RRM domain-containing protein</fullName>
    </recommendedName>
</protein>
<dbReference type="InterPro" id="IPR012677">
    <property type="entry name" value="Nucleotide-bd_a/b_plait_sf"/>
</dbReference>
<evidence type="ECO:0000256" key="1">
    <source>
        <dbReference type="PROSITE-ProRule" id="PRU00176"/>
    </source>
</evidence>
<comment type="caution">
    <text evidence="4">The sequence shown here is derived from an EMBL/GenBank/DDBJ whole genome shotgun (WGS) entry which is preliminary data.</text>
</comment>
<organism evidence="4 5">
    <name type="scientific">Saguinus oedipus</name>
    <name type="common">Cotton-top tamarin</name>
    <name type="synonym">Oedipomidas oedipus</name>
    <dbReference type="NCBI Taxonomy" id="9490"/>
    <lineage>
        <taxon>Eukaryota</taxon>
        <taxon>Metazoa</taxon>
        <taxon>Chordata</taxon>
        <taxon>Craniata</taxon>
        <taxon>Vertebrata</taxon>
        <taxon>Euteleostomi</taxon>
        <taxon>Mammalia</taxon>
        <taxon>Eutheria</taxon>
        <taxon>Euarchontoglires</taxon>
        <taxon>Primates</taxon>
        <taxon>Haplorrhini</taxon>
        <taxon>Platyrrhini</taxon>
        <taxon>Cebidae</taxon>
        <taxon>Callitrichinae</taxon>
        <taxon>Saguinus</taxon>
    </lineage>
</organism>
<feature type="domain" description="RRM" evidence="3">
    <location>
        <begin position="2"/>
        <end position="94"/>
    </location>
</feature>
<dbReference type="EMBL" id="JASSZA010000005">
    <property type="protein sequence ID" value="KAK2111732.1"/>
    <property type="molecule type" value="Genomic_DNA"/>
</dbReference>
<name>A0ABQ9VR35_SAGOE</name>
<evidence type="ECO:0000313" key="5">
    <source>
        <dbReference type="Proteomes" id="UP001266305"/>
    </source>
</evidence>
<dbReference type="InterPro" id="IPR035979">
    <property type="entry name" value="RBD_domain_sf"/>
</dbReference>
<dbReference type="InterPro" id="IPR000504">
    <property type="entry name" value="RRM_dom"/>
</dbReference>
<dbReference type="Proteomes" id="UP001266305">
    <property type="component" value="Unassembled WGS sequence"/>
</dbReference>
<proteinExistence type="predicted"/>
<evidence type="ECO:0000256" key="2">
    <source>
        <dbReference type="SAM" id="MobiDB-lite"/>
    </source>
</evidence>
<dbReference type="Pfam" id="PF00076">
    <property type="entry name" value="RRM_1"/>
    <property type="match status" value="1"/>
</dbReference>
<reference evidence="4 5" key="1">
    <citation type="submission" date="2023-05" db="EMBL/GenBank/DDBJ databases">
        <title>B98-5 Cell Line De Novo Hybrid Assembly: An Optical Mapping Approach.</title>
        <authorList>
            <person name="Kananen K."/>
            <person name="Auerbach J.A."/>
            <person name="Kautto E."/>
            <person name="Blachly J.S."/>
        </authorList>
    </citation>
    <scope>NUCLEOTIDE SEQUENCE [LARGE SCALE GENOMIC DNA]</scope>
    <source>
        <strain evidence="4">B95-8</strain>
        <tissue evidence="4">Cell line</tissue>
    </source>
</reference>
<keyword evidence="1" id="KW-0694">RNA-binding</keyword>
<evidence type="ECO:0000259" key="3">
    <source>
        <dbReference type="PROSITE" id="PS50102"/>
    </source>
</evidence>
<dbReference type="Gene3D" id="3.30.70.330">
    <property type="match status" value="1"/>
</dbReference>
<accession>A0ABQ9VR35</accession>
<keyword evidence="5" id="KW-1185">Reference proteome</keyword>
<dbReference type="SUPFAM" id="SSF54928">
    <property type="entry name" value="RNA-binding domain, RBD"/>
    <property type="match status" value="1"/>
</dbReference>
<dbReference type="PROSITE" id="PS50102">
    <property type="entry name" value="RRM"/>
    <property type="match status" value="1"/>
</dbReference>
<evidence type="ECO:0000313" key="4">
    <source>
        <dbReference type="EMBL" id="KAK2111732.1"/>
    </source>
</evidence>
<sequence length="164" mass="17734">MNKLYIGNLNESVTPADLEKVFAEHKISYSGQFLVKSGYAFVDCPDEHWAMKAIETFSAPNNGDPHLPVPLPPTPLFPGLRGLASPLRVGNAALQQDLQGSGAGWRGGGGAGSPCCFPRRRGWAERRARGGREGPSPPGPALLPQVHPFPNQPRQPFFLANREK</sequence>
<gene>
    <name evidence="4" type="ORF">P7K49_011478</name>
</gene>